<evidence type="ECO:0000256" key="4">
    <source>
        <dbReference type="ARBA" id="ARBA00022553"/>
    </source>
</evidence>
<comment type="subcellular location">
    <subcellularLocation>
        <location evidence="1">Cytoplasm</location>
        <location evidence="1">Cytoskeleton</location>
    </subcellularLocation>
</comment>
<evidence type="ECO:0000256" key="7">
    <source>
        <dbReference type="SAM" id="Coils"/>
    </source>
</evidence>
<dbReference type="PANTHER" id="PTHR13924">
    <property type="entry name" value="TRANSFORMING ACIDIC COILED-COIL CONTAINING PROTEIN 1/2"/>
    <property type="match status" value="1"/>
</dbReference>
<dbReference type="OrthoDB" id="10255048at2759"/>
<evidence type="ECO:0000313" key="10">
    <source>
        <dbReference type="EMBL" id="GFT44362.1"/>
    </source>
</evidence>
<gene>
    <name evidence="10" type="primary">tacc3</name>
    <name evidence="10" type="ORF">NPIL_533091</name>
</gene>
<dbReference type="Proteomes" id="UP000887013">
    <property type="component" value="Unassembled WGS sequence"/>
</dbReference>
<dbReference type="GO" id="GO:0005856">
    <property type="term" value="C:cytoskeleton"/>
    <property type="evidence" value="ECO:0007669"/>
    <property type="project" value="UniProtKB-SubCell"/>
</dbReference>
<name>A0A8X6P256_NEPPI</name>
<proteinExistence type="inferred from homology"/>
<dbReference type="Pfam" id="PF05010">
    <property type="entry name" value="TACC_C"/>
    <property type="match status" value="1"/>
</dbReference>
<feature type="coiled-coil region" evidence="7">
    <location>
        <begin position="842"/>
        <end position="876"/>
    </location>
</feature>
<reference evidence="10" key="1">
    <citation type="submission" date="2020-08" db="EMBL/GenBank/DDBJ databases">
        <title>Multicomponent nature underlies the extraordinary mechanical properties of spider dragline silk.</title>
        <authorList>
            <person name="Kono N."/>
            <person name="Nakamura H."/>
            <person name="Mori M."/>
            <person name="Yoshida Y."/>
            <person name="Ohtoshi R."/>
            <person name="Malay A.D."/>
            <person name="Moran D.A.P."/>
            <person name="Tomita M."/>
            <person name="Numata K."/>
            <person name="Arakawa K."/>
        </authorList>
    </citation>
    <scope>NUCLEOTIDE SEQUENCE</scope>
</reference>
<dbReference type="InterPro" id="IPR007707">
    <property type="entry name" value="TACC_C"/>
</dbReference>
<evidence type="ECO:0000256" key="6">
    <source>
        <dbReference type="ARBA" id="ARBA00023212"/>
    </source>
</evidence>
<keyword evidence="4" id="KW-0597">Phosphoprotein</keyword>
<evidence type="ECO:0000256" key="2">
    <source>
        <dbReference type="ARBA" id="ARBA00009423"/>
    </source>
</evidence>
<evidence type="ECO:0000256" key="1">
    <source>
        <dbReference type="ARBA" id="ARBA00004245"/>
    </source>
</evidence>
<evidence type="ECO:0000259" key="9">
    <source>
        <dbReference type="Pfam" id="PF05010"/>
    </source>
</evidence>
<feature type="coiled-coil region" evidence="7">
    <location>
        <begin position="905"/>
        <end position="975"/>
    </location>
</feature>
<dbReference type="PANTHER" id="PTHR13924:SF10">
    <property type="entry name" value="TRANSFORMING ACIDIC COILED-COIL PROTEIN, ISOFORM K"/>
    <property type="match status" value="1"/>
</dbReference>
<protein>
    <submittedName>
        <fullName evidence="10">Transforming acidic coiled-coil-containing protein 3</fullName>
    </submittedName>
</protein>
<evidence type="ECO:0000256" key="5">
    <source>
        <dbReference type="ARBA" id="ARBA00023054"/>
    </source>
</evidence>
<feature type="region of interest" description="Disordered" evidence="8">
    <location>
        <begin position="523"/>
        <end position="555"/>
    </location>
</feature>
<evidence type="ECO:0000313" key="11">
    <source>
        <dbReference type="Proteomes" id="UP000887013"/>
    </source>
</evidence>
<dbReference type="EMBL" id="BMAW01015531">
    <property type="protein sequence ID" value="GFT44362.1"/>
    <property type="molecule type" value="Genomic_DNA"/>
</dbReference>
<keyword evidence="6" id="KW-0206">Cytoskeleton</keyword>
<sequence length="993" mass="110242">MGDNSNIIDFDFNENYFVVSNNNYGVLNVNADNGFLTTRLPVVNTSPLVDKDMMTGVNNNNEEYFSTDIKVTMTKSIKAFNTSNQTLLSGTSNSEVKNEIFKTSTENSLPEFETSVETIPNDSFSRTVNLSPESNVKNVLCSPLKTEIADISPVNTSKCSCDISTELHAPDNQNGVNNCSVKSLLESTQKNSYSNLDITEASGNPINPFCILTSSKNVVNNFPVESGNVDHTCKVLENSIENVVIEFSNADSILEVPKNTSNNNTEFFSSADLVLNESENSTDELNRECSNEGMESKISVCPRNKLDGEFFNSKFKVPENSVNKPTGDLSSFDTSSIVPKYPVYKSAEDFSSTTSTVFEIPMTKSFGDFYDVASAIYENPGMKPVGDFSVCDTVSQVPENPVNKLTESISTVDAPTIVSGMTLYESARDLSIVDKASSVHENPGMEPIEDFSDGTGFQVLENPVNHGGDIFNVNSVSKLPENPINKPNGDFFTVDAPSIVLENPTCESTGDFFVGTASQVLENSTSKVPENPVNKPNGDFSVNRESQLPRSPFEKPPGDFSNACVEFNVPEILLNEETCDIYGASSSSSENPVDNESVCTSNVDLMNKDSITNAMGQFLNEDFACKVSEDCCVNPVEQFEVDFGFKIPNNPVINECDEEFMDAVQFFKDPSSFHFLESIKTSVQPESMIPRSSLYVKFDPLLSKFSPNMFKPDDCASNFAALNEIQREVSIVKSSSDPKAVNRHLSGVNMRELTSNVLISFDSPKPSVCKDSKTPIASSPKLYTEDDFQQKLKILELTTQEVYLKKQREMESQIIKHDNILKIQKVAIEELLGILTENFYEFKMAQGKVELYETENKKLKEDLKTSAEDLQSVENTFADFHKRYEQCKGMLKTYKENEEHLKQVISDFQTKVKEHEQMYSMLQERSEEMLEKASSEVVSVKRAGEAQMTVLKAQLKKAEMKISSLESDIKQIKIENSQLGGICDDLMAKVSRP</sequence>
<evidence type="ECO:0000256" key="3">
    <source>
        <dbReference type="ARBA" id="ARBA00022490"/>
    </source>
</evidence>
<keyword evidence="3" id="KW-0963">Cytoplasm</keyword>
<organism evidence="10 11">
    <name type="scientific">Nephila pilipes</name>
    <name type="common">Giant wood spider</name>
    <name type="synonym">Nephila maculata</name>
    <dbReference type="NCBI Taxonomy" id="299642"/>
    <lineage>
        <taxon>Eukaryota</taxon>
        <taxon>Metazoa</taxon>
        <taxon>Ecdysozoa</taxon>
        <taxon>Arthropoda</taxon>
        <taxon>Chelicerata</taxon>
        <taxon>Arachnida</taxon>
        <taxon>Araneae</taxon>
        <taxon>Araneomorphae</taxon>
        <taxon>Entelegynae</taxon>
        <taxon>Araneoidea</taxon>
        <taxon>Nephilidae</taxon>
        <taxon>Nephila</taxon>
    </lineage>
</organism>
<feature type="domain" description="Transforming acidic coiled-coil-containing protein C-terminal" evidence="9">
    <location>
        <begin position="810"/>
        <end position="986"/>
    </location>
</feature>
<comment type="similarity">
    <text evidence="2">Belongs to the TACC family.</text>
</comment>
<dbReference type="InterPro" id="IPR039915">
    <property type="entry name" value="TACC"/>
</dbReference>
<dbReference type="AlphaFoldDB" id="A0A8X6P256"/>
<keyword evidence="11" id="KW-1185">Reference proteome</keyword>
<dbReference type="Gene3D" id="1.20.5.1700">
    <property type="match status" value="1"/>
</dbReference>
<keyword evidence="5 7" id="KW-0175">Coiled coil</keyword>
<comment type="caution">
    <text evidence="10">The sequence shown here is derived from an EMBL/GenBank/DDBJ whole genome shotgun (WGS) entry which is preliminary data.</text>
</comment>
<dbReference type="GO" id="GO:0005737">
    <property type="term" value="C:cytoplasm"/>
    <property type="evidence" value="ECO:0007669"/>
    <property type="project" value="TreeGrafter"/>
</dbReference>
<accession>A0A8X6P256</accession>
<dbReference type="GO" id="GO:0007052">
    <property type="term" value="P:mitotic spindle organization"/>
    <property type="evidence" value="ECO:0007669"/>
    <property type="project" value="InterPro"/>
</dbReference>
<evidence type="ECO:0000256" key="8">
    <source>
        <dbReference type="SAM" id="MobiDB-lite"/>
    </source>
</evidence>